<dbReference type="PANTHER" id="PTHR34406">
    <property type="entry name" value="PROTEIN YCEI"/>
    <property type="match status" value="1"/>
</dbReference>
<keyword evidence="1" id="KW-0732">Signal</keyword>
<dbReference type="InterPro" id="IPR007372">
    <property type="entry name" value="Lipid/polyisoprenoid-bd_YceI"/>
</dbReference>
<dbReference type="InterPro" id="IPR036761">
    <property type="entry name" value="TTHA0802/YceI-like_sf"/>
</dbReference>
<dbReference type="Gene3D" id="2.40.128.110">
    <property type="entry name" value="Lipid/polyisoprenoid-binding, YceI-like"/>
    <property type="match status" value="1"/>
</dbReference>
<dbReference type="SUPFAM" id="SSF101874">
    <property type="entry name" value="YceI-like"/>
    <property type="match status" value="1"/>
</dbReference>
<dbReference type="EMBL" id="JBHSMX010000020">
    <property type="protein sequence ID" value="MFC5521841.1"/>
    <property type="molecule type" value="Genomic_DNA"/>
</dbReference>
<feature type="signal peptide" evidence="1">
    <location>
        <begin position="1"/>
        <end position="20"/>
    </location>
</feature>
<dbReference type="Pfam" id="PF04264">
    <property type="entry name" value="YceI"/>
    <property type="match status" value="1"/>
</dbReference>
<evidence type="ECO:0000259" key="2">
    <source>
        <dbReference type="SMART" id="SM00867"/>
    </source>
</evidence>
<feature type="domain" description="Lipid/polyisoprenoid-binding YceI-like" evidence="2">
    <location>
        <begin position="23"/>
        <end position="187"/>
    </location>
</feature>
<dbReference type="PANTHER" id="PTHR34406:SF2">
    <property type="entry name" value="PERIPLASMIC PROTEIN"/>
    <property type="match status" value="1"/>
</dbReference>
<name>A0ABW0QAC3_9BURK</name>
<comment type="caution">
    <text evidence="3">The sequence shown here is derived from an EMBL/GenBank/DDBJ whole genome shotgun (WGS) entry which is preliminary data.</text>
</comment>
<keyword evidence="4" id="KW-1185">Reference proteome</keyword>
<evidence type="ECO:0000256" key="1">
    <source>
        <dbReference type="SAM" id="SignalP"/>
    </source>
</evidence>
<evidence type="ECO:0000313" key="3">
    <source>
        <dbReference type="EMBL" id="MFC5521841.1"/>
    </source>
</evidence>
<feature type="chain" id="PRO_5045810458" evidence="1">
    <location>
        <begin position="21"/>
        <end position="189"/>
    </location>
</feature>
<protein>
    <submittedName>
        <fullName evidence="3">YceI family protein</fullName>
    </submittedName>
</protein>
<sequence length="189" mass="21066">MKKQCSALLLCSLSLGTALAADVYESDPDHTFAFFEFNHIGYSFQRDRFDKVSATVSLDLAQRVGSVEVSVDVKSVSTGSRFFNQILQSEAFFDANQFPLIRFKSERLSFDLLDNVTAAEGDLTIKGITKPLTLKVTHFKCMMHPLLQKPACGLNATGKIRRSDFALAKYVPLISDEITLYVSMEALKH</sequence>
<dbReference type="Proteomes" id="UP001596084">
    <property type="component" value="Unassembled WGS sequence"/>
</dbReference>
<gene>
    <name evidence="3" type="ORF">ACFPP7_13105</name>
</gene>
<organism evidence="3 4">
    <name type="scientific">Polaromonas jejuensis</name>
    <dbReference type="NCBI Taxonomy" id="457502"/>
    <lineage>
        <taxon>Bacteria</taxon>
        <taxon>Pseudomonadati</taxon>
        <taxon>Pseudomonadota</taxon>
        <taxon>Betaproteobacteria</taxon>
        <taxon>Burkholderiales</taxon>
        <taxon>Comamonadaceae</taxon>
        <taxon>Polaromonas</taxon>
    </lineage>
</organism>
<accession>A0ABW0QAC3</accession>
<dbReference type="RefSeq" id="WP_068834344.1">
    <property type="nucleotide sequence ID" value="NZ_JBHSMX010000020.1"/>
</dbReference>
<proteinExistence type="predicted"/>
<dbReference type="SMART" id="SM00867">
    <property type="entry name" value="YceI"/>
    <property type="match status" value="1"/>
</dbReference>
<evidence type="ECO:0000313" key="4">
    <source>
        <dbReference type="Proteomes" id="UP001596084"/>
    </source>
</evidence>
<reference evidence="4" key="1">
    <citation type="journal article" date="2019" name="Int. J. Syst. Evol. Microbiol.">
        <title>The Global Catalogue of Microorganisms (GCM) 10K type strain sequencing project: providing services to taxonomists for standard genome sequencing and annotation.</title>
        <authorList>
            <consortium name="The Broad Institute Genomics Platform"/>
            <consortium name="The Broad Institute Genome Sequencing Center for Infectious Disease"/>
            <person name="Wu L."/>
            <person name="Ma J."/>
        </authorList>
    </citation>
    <scope>NUCLEOTIDE SEQUENCE [LARGE SCALE GENOMIC DNA]</scope>
    <source>
        <strain evidence="4">CGMCC 4.7277</strain>
    </source>
</reference>